<dbReference type="Proteomes" id="UP000199427">
    <property type="component" value="Unassembled WGS sequence"/>
</dbReference>
<name>A0A1H9MZE1_9BACI</name>
<gene>
    <name evidence="1" type="ORF">SAMN05216362_1811</name>
</gene>
<dbReference type="AlphaFoldDB" id="A0A1H9MZE1"/>
<protein>
    <submittedName>
        <fullName evidence="1">Uncharacterized protein</fullName>
    </submittedName>
</protein>
<reference evidence="1 2" key="1">
    <citation type="submission" date="2016-10" db="EMBL/GenBank/DDBJ databases">
        <authorList>
            <person name="de Groot N.N."/>
        </authorList>
    </citation>
    <scope>NUCLEOTIDE SEQUENCE [LARGE SCALE GENOMIC DNA]</scope>
    <source>
        <strain evidence="1 2">DSM 21633</strain>
    </source>
</reference>
<feature type="non-terminal residue" evidence="1">
    <location>
        <position position="26"/>
    </location>
</feature>
<sequence>MLKKVVISLIMFSLLLFPLVLNAETD</sequence>
<keyword evidence="2" id="KW-1185">Reference proteome</keyword>
<accession>A0A1H9MZE1</accession>
<evidence type="ECO:0000313" key="2">
    <source>
        <dbReference type="Proteomes" id="UP000199427"/>
    </source>
</evidence>
<organism evidence="1 2">
    <name type="scientific">Piscibacillus halophilus</name>
    <dbReference type="NCBI Taxonomy" id="571933"/>
    <lineage>
        <taxon>Bacteria</taxon>
        <taxon>Bacillati</taxon>
        <taxon>Bacillota</taxon>
        <taxon>Bacilli</taxon>
        <taxon>Bacillales</taxon>
        <taxon>Bacillaceae</taxon>
        <taxon>Piscibacillus</taxon>
    </lineage>
</organism>
<proteinExistence type="predicted"/>
<evidence type="ECO:0000313" key="1">
    <source>
        <dbReference type="EMBL" id="SER29042.1"/>
    </source>
</evidence>
<dbReference type="EMBL" id="FOES01000081">
    <property type="protein sequence ID" value="SER29042.1"/>
    <property type="molecule type" value="Genomic_DNA"/>
</dbReference>